<protein>
    <submittedName>
        <fullName evidence="2">Uncharacterized protein</fullName>
    </submittedName>
</protein>
<feature type="region of interest" description="Disordered" evidence="1">
    <location>
        <begin position="191"/>
        <end position="213"/>
    </location>
</feature>
<proteinExistence type="predicted"/>
<evidence type="ECO:0000313" key="2">
    <source>
        <dbReference type="EMBL" id="CAB1460119.1"/>
    </source>
</evidence>
<organism evidence="2 3">
    <name type="scientific">Pleuronectes platessa</name>
    <name type="common">European plaice</name>
    <dbReference type="NCBI Taxonomy" id="8262"/>
    <lineage>
        <taxon>Eukaryota</taxon>
        <taxon>Metazoa</taxon>
        <taxon>Chordata</taxon>
        <taxon>Craniata</taxon>
        <taxon>Vertebrata</taxon>
        <taxon>Euteleostomi</taxon>
        <taxon>Actinopterygii</taxon>
        <taxon>Neopterygii</taxon>
        <taxon>Teleostei</taxon>
        <taxon>Neoteleostei</taxon>
        <taxon>Acanthomorphata</taxon>
        <taxon>Carangaria</taxon>
        <taxon>Pleuronectiformes</taxon>
        <taxon>Pleuronectoidei</taxon>
        <taxon>Pleuronectidae</taxon>
        <taxon>Pleuronectes</taxon>
    </lineage>
</organism>
<dbReference type="AlphaFoldDB" id="A0A9N7W1S3"/>
<evidence type="ECO:0000313" key="3">
    <source>
        <dbReference type="Proteomes" id="UP001153269"/>
    </source>
</evidence>
<gene>
    <name evidence="2" type="ORF">PLEPLA_LOCUS47956</name>
</gene>
<keyword evidence="3" id="KW-1185">Reference proteome</keyword>
<dbReference type="Proteomes" id="UP001153269">
    <property type="component" value="Unassembled WGS sequence"/>
</dbReference>
<sequence length="213" mass="23340">MTDDHPDLDLFRKEMEALNFIPSLVDLDLLMEVLNEDMADSFLPPNETPAEELFGPQEPQTEFHMPLGAALDSLQQPFMPAPGLHTANTNPPLPPPYYAPAEEEVGPQQPQTECYMPLGAPPCSLQQPVMPAPGWATPMYQPLQPHYMYSQAAPFSYSQVNTVPIIPYGLLNGGFVYGVPAYTALPVASDAPEVKAHAPQKKKLDKKQATRAG</sequence>
<name>A0A9N7W1S3_PLEPL</name>
<reference evidence="2" key="1">
    <citation type="submission" date="2020-03" db="EMBL/GenBank/DDBJ databases">
        <authorList>
            <person name="Weist P."/>
        </authorList>
    </citation>
    <scope>NUCLEOTIDE SEQUENCE</scope>
</reference>
<comment type="caution">
    <text evidence="2">The sequence shown here is derived from an EMBL/GenBank/DDBJ whole genome shotgun (WGS) entry which is preliminary data.</text>
</comment>
<evidence type="ECO:0000256" key="1">
    <source>
        <dbReference type="SAM" id="MobiDB-lite"/>
    </source>
</evidence>
<dbReference type="EMBL" id="CADEAL010004461">
    <property type="protein sequence ID" value="CAB1460119.1"/>
    <property type="molecule type" value="Genomic_DNA"/>
</dbReference>
<accession>A0A9N7W1S3</accession>